<dbReference type="NCBIfam" id="NF004314">
    <property type="entry name" value="PRK05710.1-3"/>
    <property type="match status" value="1"/>
</dbReference>
<reference evidence="10 11" key="1">
    <citation type="submission" date="2013-01" db="EMBL/GenBank/DDBJ databases">
        <title>Whole genome shotgun sequence of Gordonia soli NBRC 108243.</title>
        <authorList>
            <person name="Isaki-Nakamura S."/>
            <person name="Hosoyama A."/>
            <person name="Tsuchikane K."/>
            <person name="Ando Y."/>
            <person name="Baba S."/>
            <person name="Ohji S."/>
            <person name="Hamada M."/>
            <person name="Tamura T."/>
            <person name="Yamazoe A."/>
            <person name="Yamazaki S."/>
            <person name="Fujita N."/>
        </authorList>
    </citation>
    <scope>NUCLEOTIDE SEQUENCE [LARGE SCALE GENOMIC DNA]</scope>
    <source>
        <strain evidence="10 11">NBRC 108243</strain>
    </source>
</reference>
<evidence type="ECO:0000256" key="3">
    <source>
        <dbReference type="ARBA" id="ARBA00022741"/>
    </source>
</evidence>
<feature type="short sequence motif" description="'KMSKS' region" evidence="7">
    <location>
        <begin position="247"/>
        <end position="251"/>
    </location>
</feature>
<evidence type="ECO:0000259" key="9">
    <source>
        <dbReference type="Pfam" id="PF00749"/>
    </source>
</evidence>
<evidence type="ECO:0000313" key="11">
    <source>
        <dbReference type="Proteomes" id="UP000011666"/>
    </source>
</evidence>
<keyword evidence="5 7" id="KW-0067">ATP-binding</keyword>
<dbReference type="NCBIfam" id="TIGR03838">
    <property type="entry name" value="queuosine_YadB"/>
    <property type="match status" value="1"/>
</dbReference>
<feature type="binding site" evidence="7">
    <location>
        <position position="209"/>
    </location>
    <ligand>
        <name>L-glutamate</name>
        <dbReference type="ChEBI" id="CHEBI:29985"/>
    </ligand>
</feature>
<dbReference type="eggNOG" id="COG0008">
    <property type="taxonomic scope" value="Bacteria"/>
</dbReference>
<dbReference type="InterPro" id="IPR000924">
    <property type="entry name" value="Glu/Gln-tRNA-synth"/>
</dbReference>
<gene>
    <name evidence="7 10" type="primary">gluQ</name>
    <name evidence="10" type="ORF">GS4_08_02410</name>
</gene>
<dbReference type="EC" id="6.1.1.-" evidence="7"/>
<dbReference type="GO" id="GO:0005524">
    <property type="term" value="F:ATP binding"/>
    <property type="evidence" value="ECO:0007669"/>
    <property type="project" value="UniProtKB-KW"/>
</dbReference>
<dbReference type="InterPro" id="IPR014729">
    <property type="entry name" value="Rossmann-like_a/b/a_fold"/>
</dbReference>
<evidence type="ECO:0000256" key="2">
    <source>
        <dbReference type="ARBA" id="ARBA00022723"/>
    </source>
</evidence>
<evidence type="ECO:0000256" key="7">
    <source>
        <dbReference type="HAMAP-Rule" id="MF_01428"/>
    </source>
</evidence>
<evidence type="ECO:0000256" key="4">
    <source>
        <dbReference type="ARBA" id="ARBA00022833"/>
    </source>
</evidence>
<feature type="binding site" evidence="7">
    <location>
        <position position="191"/>
    </location>
    <ligand>
        <name>L-glutamate</name>
        <dbReference type="ChEBI" id="CHEBI:29985"/>
    </ligand>
</feature>
<dbReference type="GO" id="GO:0005829">
    <property type="term" value="C:cytosol"/>
    <property type="evidence" value="ECO:0007669"/>
    <property type="project" value="TreeGrafter"/>
</dbReference>
<organism evidence="10 11">
    <name type="scientific">Gordonia soli NBRC 108243</name>
    <dbReference type="NCBI Taxonomy" id="1223545"/>
    <lineage>
        <taxon>Bacteria</taxon>
        <taxon>Bacillati</taxon>
        <taxon>Actinomycetota</taxon>
        <taxon>Actinomycetes</taxon>
        <taxon>Mycobacteriales</taxon>
        <taxon>Gordoniaceae</taxon>
        <taxon>Gordonia</taxon>
    </lineage>
</organism>
<dbReference type="InterPro" id="IPR022380">
    <property type="entry name" value="Glu-Q_tRNA(Asp)_Synthase"/>
</dbReference>
<keyword evidence="1 7" id="KW-0436">Ligase</keyword>
<evidence type="ECO:0000256" key="5">
    <source>
        <dbReference type="ARBA" id="ARBA00022840"/>
    </source>
</evidence>
<keyword evidence="8" id="KW-0648">Protein biosynthesis</keyword>
<dbReference type="EMBL" id="BANX01000008">
    <property type="protein sequence ID" value="GAC67656.1"/>
    <property type="molecule type" value="Genomic_DNA"/>
</dbReference>
<dbReference type="HAMAP" id="MF_01428">
    <property type="entry name" value="Glu_Q_tRNA_synth"/>
    <property type="match status" value="1"/>
</dbReference>
<evidence type="ECO:0000313" key="10">
    <source>
        <dbReference type="EMBL" id="GAC67656.1"/>
    </source>
</evidence>
<feature type="binding site" evidence="7">
    <location>
        <position position="55"/>
    </location>
    <ligand>
        <name>L-glutamate</name>
        <dbReference type="ChEBI" id="CHEBI:29985"/>
    </ligand>
</feature>
<dbReference type="PANTHER" id="PTHR43311">
    <property type="entry name" value="GLUTAMATE--TRNA LIGASE"/>
    <property type="match status" value="1"/>
</dbReference>
<dbReference type="NCBIfam" id="NF004315">
    <property type="entry name" value="PRK05710.1-4"/>
    <property type="match status" value="1"/>
</dbReference>
<feature type="domain" description="Glutamyl/glutaminyl-tRNA synthetase class Ib catalytic" evidence="9">
    <location>
        <begin position="19"/>
        <end position="265"/>
    </location>
</feature>
<dbReference type="PANTHER" id="PTHR43311:SF1">
    <property type="entry name" value="GLUTAMYL-Q TRNA(ASP) SYNTHETASE"/>
    <property type="match status" value="1"/>
</dbReference>
<dbReference type="GO" id="GO:0004818">
    <property type="term" value="F:glutamate-tRNA ligase activity"/>
    <property type="evidence" value="ECO:0007669"/>
    <property type="project" value="TreeGrafter"/>
</dbReference>
<comment type="similarity">
    <text evidence="7">Belongs to the class-I aminoacyl-tRNA synthetase family. GluQ subfamily.</text>
</comment>
<dbReference type="STRING" id="1223545.GS4_08_02410"/>
<dbReference type="Pfam" id="PF00749">
    <property type="entry name" value="tRNA-synt_1c"/>
    <property type="match status" value="1"/>
</dbReference>
<evidence type="ECO:0000256" key="1">
    <source>
        <dbReference type="ARBA" id="ARBA00022598"/>
    </source>
</evidence>
<evidence type="ECO:0000256" key="6">
    <source>
        <dbReference type="ARBA" id="ARBA00023146"/>
    </source>
</evidence>
<keyword evidence="4 7" id="KW-0862">Zinc</keyword>
<feature type="binding site" evidence="7">
    <location>
        <position position="134"/>
    </location>
    <ligand>
        <name>Zn(2+)</name>
        <dbReference type="ChEBI" id="CHEBI:29105"/>
    </ligand>
</feature>
<dbReference type="PRINTS" id="PR00987">
    <property type="entry name" value="TRNASYNTHGLU"/>
</dbReference>
<feature type="binding site" evidence="7">
    <location>
        <position position="130"/>
    </location>
    <ligand>
        <name>Zn(2+)</name>
        <dbReference type="ChEBI" id="CHEBI:29105"/>
    </ligand>
</feature>
<keyword evidence="11" id="KW-1185">Reference proteome</keyword>
<feature type="short sequence motif" description="'HIGH' region" evidence="7">
    <location>
        <begin position="22"/>
        <end position="32"/>
    </location>
</feature>
<name>M0QH60_9ACTN</name>
<feature type="binding site" evidence="7">
    <location>
        <position position="109"/>
    </location>
    <ligand>
        <name>Zn(2+)</name>
        <dbReference type="ChEBI" id="CHEBI:29105"/>
    </ligand>
</feature>
<protein>
    <recommendedName>
        <fullName evidence="7">Glutamyl-Q tRNA(Asp) synthetase</fullName>
        <shortName evidence="7">Glu-Q-RSs</shortName>
        <ecNumber evidence="7">6.1.1.-</ecNumber>
    </recommendedName>
</protein>
<dbReference type="PROSITE" id="PS00178">
    <property type="entry name" value="AA_TRNA_LIGASE_I"/>
    <property type="match status" value="1"/>
</dbReference>
<dbReference type="InterPro" id="IPR001412">
    <property type="entry name" value="aa-tRNA-synth_I_CS"/>
</dbReference>
<accession>M0QH60</accession>
<keyword evidence="2 7" id="KW-0479">Metal-binding</keyword>
<proteinExistence type="inferred from homology"/>
<dbReference type="SUPFAM" id="SSF52374">
    <property type="entry name" value="Nucleotidylyl transferase"/>
    <property type="match status" value="1"/>
</dbReference>
<dbReference type="InterPro" id="IPR020058">
    <property type="entry name" value="Glu/Gln-tRNA-synth_Ib_cat-dom"/>
</dbReference>
<dbReference type="GO" id="GO:0006424">
    <property type="term" value="P:glutamyl-tRNA aminoacylation"/>
    <property type="evidence" value="ECO:0007669"/>
    <property type="project" value="InterPro"/>
</dbReference>
<dbReference type="GO" id="GO:0006400">
    <property type="term" value="P:tRNA modification"/>
    <property type="evidence" value="ECO:0007669"/>
    <property type="project" value="InterPro"/>
</dbReference>
<comment type="caution">
    <text evidence="10">The sequence shown here is derived from an EMBL/GenBank/DDBJ whole genome shotgun (WGS) entry which is preliminary data.</text>
</comment>
<comment type="function">
    <text evidence="7">Catalyzes the tRNA-independent activation of glutamate in presence of ATP and the subsequent transfer of glutamate onto a tRNA(Asp). Glutamate is transferred on the 2-amino-5-(4,5-dihydroxy-2-cyclopenten-1-yl) moiety of the queuosine in the wobble position of the QUC anticodon.</text>
</comment>
<keyword evidence="3 7" id="KW-0547">Nucleotide-binding</keyword>
<dbReference type="InterPro" id="IPR049940">
    <property type="entry name" value="GluQ/Sye"/>
</dbReference>
<dbReference type="AlphaFoldDB" id="M0QH60"/>
<keyword evidence="6 7" id="KW-0030">Aminoacyl-tRNA synthetase</keyword>
<feature type="binding site" evidence="7">
    <location>
        <position position="111"/>
    </location>
    <ligand>
        <name>Zn(2+)</name>
        <dbReference type="ChEBI" id="CHEBI:29105"/>
    </ligand>
</feature>
<dbReference type="Gene3D" id="3.40.50.620">
    <property type="entry name" value="HUPs"/>
    <property type="match status" value="1"/>
</dbReference>
<feature type="binding site" evidence="7">
    <location>
        <begin position="19"/>
        <end position="23"/>
    </location>
    <ligand>
        <name>L-glutamate</name>
        <dbReference type="ChEBI" id="CHEBI:29985"/>
    </ligand>
</feature>
<evidence type="ECO:0000256" key="8">
    <source>
        <dbReference type="RuleBase" id="RU363037"/>
    </source>
</evidence>
<feature type="binding site" evidence="7">
    <location>
        <position position="250"/>
    </location>
    <ligand>
        <name>ATP</name>
        <dbReference type="ChEBI" id="CHEBI:30616"/>
    </ligand>
</feature>
<comment type="cofactor">
    <cofactor evidence="7">
        <name>Zn(2+)</name>
        <dbReference type="ChEBI" id="CHEBI:29105"/>
    </cofactor>
    <text evidence="7">Binds 1 zinc ion per subunit.</text>
</comment>
<sequence length="311" mass="33750">MVSLVVSTAMENQDRPAGRYAPSPSGTLHVGNLRTALLAWLFARSTDRRFLIRMEDLDRTAVGADAQQLTDLAALGIDWEPPVVYQSDRLATYASVIDGLSATGRTFECFCTRREILEAPSAPHTPPGAYPGTCRHLSDAERAERRAAGRPPAIRIRTDADEFTVTDMLHGDYSGSVDDFVIRRNDGTPAYNLAVVVDDAAQGIDQVVRGDDLLSSAPRQAYLATLLGHCPPTYAHVPMVLNHDRVRLSKRDGAVTLTDLAELGLSVGDVVSRMAVSLGMAEPGEQVTAADLLRRFDPAALPREPWLFAIS</sequence>
<dbReference type="Proteomes" id="UP000011666">
    <property type="component" value="Unassembled WGS sequence"/>
</dbReference>
<dbReference type="GO" id="GO:0008270">
    <property type="term" value="F:zinc ion binding"/>
    <property type="evidence" value="ECO:0007669"/>
    <property type="project" value="UniProtKB-UniRule"/>
</dbReference>